<evidence type="ECO:0000256" key="3">
    <source>
        <dbReference type="ARBA" id="ARBA00023012"/>
    </source>
</evidence>
<evidence type="ECO:0000256" key="5">
    <source>
        <dbReference type="SAM" id="SignalP"/>
    </source>
</evidence>
<evidence type="ECO:0000256" key="2">
    <source>
        <dbReference type="ARBA" id="ARBA00022777"/>
    </source>
</evidence>
<evidence type="ECO:0000256" key="1">
    <source>
        <dbReference type="ARBA" id="ARBA00022679"/>
    </source>
</evidence>
<keyword evidence="4" id="KW-0472">Membrane</keyword>
<dbReference type="InterPro" id="IPR050482">
    <property type="entry name" value="Sensor_HK_TwoCompSys"/>
</dbReference>
<dbReference type="SUPFAM" id="SSF55874">
    <property type="entry name" value="ATPase domain of HSP90 chaperone/DNA topoisomerase II/histidine kinase"/>
    <property type="match status" value="1"/>
</dbReference>
<keyword evidence="7" id="KW-0067">ATP-binding</keyword>
<keyword evidence="3" id="KW-0902">Two-component regulatory system</keyword>
<evidence type="ECO:0000313" key="7">
    <source>
        <dbReference type="EMBL" id="MEK7953050.1"/>
    </source>
</evidence>
<dbReference type="Proteomes" id="UP001371305">
    <property type="component" value="Unassembled WGS sequence"/>
</dbReference>
<keyword evidence="7" id="KW-0547">Nucleotide-binding</keyword>
<feature type="signal peptide" evidence="5">
    <location>
        <begin position="1"/>
        <end position="24"/>
    </location>
</feature>
<organism evidence="7 8">
    <name type="scientific">Luteolibacter soli</name>
    <dbReference type="NCBI Taxonomy" id="3135280"/>
    <lineage>
        <taxon>Bacteria</taxon>
        <taxon>Pseudomonadati</taxon>
        <taxon>Verrucomicrobiota</taxon>
        <taxon>Verrucomicrobiia</taxon>
        <taxon>Verrucomicrobiales</taxon>
        <taxon>Verrucomicrobiaceae</taxon>
        <taxon>Luteolibacter</taxon>
    </lineage>
</organism>
<reference evidence="7 8" key="1">
    <citation type="submission" date="2024-04" db="EMBL/GenBank/DDBJ databases">
        <title>Luteolibacter sp. isolated from soil.</title>
        <authorList>
            <person name="An J."/>
        </authorList>
    </citation>
    <scope>NUCLEOTIDE SEQUENCE [LARGE SCALE GENOMIC DNA]</scope>
    <source>
        <strain evidence="7 8">Y139</strain>
    </source>
</reference>
<dbReference type="Pfam" id="PF02518">
    <property type="entry name" value="HATPase_c"/>
    <property type="match status" value="1"/>
</dbReference>
<dbReference type="PANTHER" id="PTHR24421:SF62">
    <property type="entry name" value="SENSORY TRANSDUCTION HISTIDINE KINASE"/>
    <property type="match status" value="1"/>
</dbReference>
<dbReference type="InterPro" id="IPR011712">
    <property type="entry name" value="Sig_transdc_His_kin_sub3_dim/P"/>
</dbReference>
<dbReference type="Pfam" id="PF07730">
    <property type="entry name" value="HisKA_3"/>
    <property type="match status" value="1"/>
</dbReference>
<dbReference type="PANTHER" id="PTHR24421">
    <property type="entry name" value="NITRATE/NITRITE SENSOR PROTEIN NARX-RELATED"/>
    <property type="match status" value="1"/>
</dbReference>
<dbReference type="InterPro" id="IPR036890">
    <property type="entry name" value="HATPase_C_sf"/>
</dbReference>
<keyword evidence="8" id="KW-1185">Reference proteome</keyword>
<keyword evidence="2" id="KW-0418">Kinase</keyword>
<gene>
    <name evidence="7" type="ORF">WKV53_21225</name>
</gene>
<dbReference type="EMBL" id="JBBUKT010000009">
    <property type="protein sequence ID" value="MEK7953050.1"/>
    <property type="molecule type" value="Genomic_DNA"/>
</dbReference>
<dbReference type="SMART" id="SM00387">
    <property type="entry name" value="HATPase_c"/>
    <property type="match status" value="1"/>
</dbReference>
<keyword evidence="4" id="KW-0812">Transmembrane</keyword>
<name>A0ABU9AZ69_9BACT</name>
<dbReference type="Gene3D" id="3.30.565.10">
    <property type="entry name" value="Histidine kinase-like ATPase, C-terminal domain"/>
    <property type="match status" value="1"/>
</dbReference>
<feature type="domain" description="Histidine kinase/HSP90-like ATPase" evidence="6">
    <location>
        <begin position="632"/>
        <end position="728"/>
    </location>
</feature>
<evidence type="ECO:0000313" key="8">
    <source>
        <dbReference type="Proteomes" id="UP001371305"/>
    </source>
</evidence>
<dbReference type="InterPro" id="IPR003594">
    <property type="entry name" value="HATPase_dom"/>
</dbReference>
<dbReference type="CDD" id="cd16917">
    <property type="entry name" value="HATPase_UhpB-NarQ-NarX-like"/>
    <property type="match status" value="1"/>
</dbReference>
<accession>A0ABU9AZ69</accession>
<sequence>MRLFFAAMVLLAAARMGVAQDVGAQPAGANSEPVVLTRAAAIRSLPSEKAAEGRAVDLKGVVTWRSARRNHAIIVHDGETAVWVTLLGMSSLWERGLAPEPPVCEPGTLVRVKGKTGPGGYAPVVVAEALEPLGTAPLPEPLRLPVEELLSGSRDAQPVEVEGVVQEVTKPDGAGVASAMMVTGGHVCRVDVERGTELDREQLIDARVRVRGALTPLFNLRSQLTALKLSTNGRDDFQVMRPAPADPFQSTRVPLGNLRKFSPDANPYHRVVTGGVVTFAMPGEFFFLQDGATGVRVNSLEAEVAVGDVVEVAAFVDTTRTLAALNGAVVKKTGRAEVPPPETIEATGILQPQFRDSSRRVALADYDGRLVSLVTHVRRVEALDEKGGLGVIAESDGQAFAAVLASSGAAVPTALREKLVPGAEVRFTGLCDLTFAEKTPKLDLIGITGFRLWLRSPEDMVVLKSPPWWTAGRLQAVLITVGLVLALAVASNIALRRVLKRRTRRLEEVMRLHRDSELEFHAAREERHRLAADMHDGLQQLLVSAAYRMEAAAARMGEGPASAKDQLTAAHGALTRAQSGLRECIWGLKQVDDAEEDDFAALLRHAAGTVEHWPKGLVTVEVEGEPYSLSRQVMGSLLMLMQEAVGNACKHGKASAVKVTLHYFPERFEMAIRDNGRGFDPEQAPGTRQGHHGLESMRLRMKWLGGQLKVTSHPGNGTLIVCQVSRTAAEALLTNTGKGGHPGAGETGA</sequence>
<feature type="transmembrane region" description="Helical" evidence="4">
    <location>
        <begin position="474"/>
        <end position="495"/>
    </location>
</feature>
<keyword evidence="5" id="KW-0732">Signal</keyword>
<evidence type="ECO:0000259" key="6">
    <source>
        <dbReference type="SMART" id="SM00387"/>
    </source>
</evidence>
<comment type="caution">
    <text evidence="7">The sequence shown here is derived from an EMBL/GenBank/DDBJ whole genome shotgun (WGS) entry which is preliminary data.</text>
</comment>
<dbReference type="GO" id="GO:0005524">
    <property type="term" value="F:ATP binding"/>
    <property type="evidence" value="ECO:0007669"/>
    <property type="project" value="UniProtKB-KW"/>
</dbReference>
<keyword evidence="1" id="KW-0808">Transferase</keyword>
<dbReference type="Gene3D" id="1.20.5.1930">
    <property type="match status" value="1"/>
</dbReference>
<keyword evidence="4" id="KW-1133">Transmembrane helix</keyword>
<dbReference type="RefSeq" id="WP_341406812.1">
    <property type="nucleotide sequence ID" value="NZ_JBBUKT010000009.1"/>
</dbReference>
<evidence type="ECO:0000256" key="4">
    <source>
        <dbReference type="SAM" id="Phobius"/>
    </source>
</evidence>
<proteinExistence type="predicted"/>
<feature type="chain" id="PRO_5046434808" evidence="5">
    <location>
        <begin position="25"/>
        <end position="749"/>
    </location>
</feature>
<protein>
    <submittedName>
        <fullName evidence="7">ATP-binding protein</fullName>
    </submittedName>
</protein>